<protein>
    <submittedName>
        <fullName evidence="1">Uncharacterized protein</fullName>
    </submittedName>
</protein>
<reference evidence="1" key="1">
    <citation type="journal article" date="2011" name="Genome Biol.">
        <title>The draft genome of the carcinogenic human liver fluke Clonorchis sinensis.</title>
        <authorList>
            <person name="Wang X."/>
            <person name="Chen W."/>
            <person name="Huang Y."/>
            <person name="Sun J."/>
            <person name="Men J."/>
            <person name="Liu H."/>
            <person name="Luo F."/>
            <person name="Guo L."/>
            <person name="Lv X."/>
            <person name="Deng C."/>
            <person name="Zhou C."/>
            <person name="Fan Y."/>
            <person name="Li X."/>
            <person name="Huang L."/>
            <person name="Hu Y."/>
            <person name="Liang C."/>
            <person name="Hu X."/>
            <person name="Xu J."/>
            <person name="Yu X."/>
        </authorList>
    </citation>
    <scope>NUCLEOTIDE SEQUENCE [LARGE SCALE GENOMIC DNA]</scope>
    <source>
        <strain evidence="1">Henan</strain>
    </source>
</reference>
<evidence type="ECO:0000313" key="1">
    <source>
        <dbReference type="EMBL" id="GAA53625.1"/>
    </source>
</evidence>
<sequence length="539" mass="60319">MSSPSVHDTSSCFNTCSELPSEAQLVTFDGERHNPASASAPVPTSTQETLVEFMCEGYGKCCKSKTGLVAHRQVQVRGSVSKNMAAQSACADCHRLFPMKTDLSQNHRYAHPTQHNADKLDRVKTSSARWSQQESQSFAGLTDKLYPSCETQPPSWQDWRNIFLVDRLSVAKPGGKKSVTTDSSCRNCSVSGAYPVEAISTNRYNKELSNTEDGTSVRARLSPRVIPPNGLKSTSDIVHWIRLPKDSSFSCIHAGRREVLVIQSLSSALSIWTSRRKKYCPRIRIKCSKSVFRSESKVARKLGTLRHLRIPSSRTGEHLFRHRSRLTYRRVTVNGTGIILDGRGVTVWSEKKQKYVRLFHRQHKAMYALNLASLDSYCGYRIELNGPSKVHRHDDNEDRLGGECRTLSTLQQQKGDFRKMTVAGHLQCGTVNTSFQRRTSTHTQNGMRKTSTIAKTNAIGHAISHTYRESSKRKLFLKIHIDSVTGGVNPKIIAIVPSHPYSLKSNIRSTCSEVPHYDAAPVFLLKAVARPRIPIIYPP</sequence>
<dbReference type="AlphaFoldDB" id="G7YKZ4"/>
<evidence type="ECO:0000313" key="2">
    <source>
        <dbReference type="Proteomes" id="UP000008909"/>
    </source>
</evidence>
<keyword evidence="2" id="KW-1185">Reference proteome</keyword>
<dbReference type="Proteomes" id="UP000008909">
    <property type="component" value="Unassembled WGS sequence"/>
</dbReference>
<reference key="2">
    <citation type="submission" date="2011-10" db="EMBL/GenBank/DDBJ databases">
        <title>The genome and transcriptome sequence of Clonorchis sinensis provide insights into the carcinogenic liver fluke.</title>
        <authorList>
            <person name="Wang X."/>
            <person name="Huang Y."/>
            <person name="Chen W."/>
            <person name="Liu H."/>
            <person name="Guo L."/>
            <person name="Chen Y."/>
            <person name="Luo F."/>
            <person name="Zhou W."/>
            <person name="Sun J."/>
            <person name="Mao Q."/>
            <person name="Liang P."/>
            <person name="Zhou C."/>
            <person name="Tian Y."/>
            <person name="Men J."/>
            <person name="Lv X."/>
            <person name="Huang L."/>
            <person name="Zhou J."/>
            <person name="Hu Y."/>
            <person name="Li R."/>
            <person name="Zhang F."/>
            <person name="Lei H."/>
            <person name="Li X."/>
            <person name="Hu X."/>
            <person name="Liang C."/>
            <person name="Xu J."/>
            <person name="Wu Z."/>
            <person name="Yu X."/>
        </authorList>
    </citation>
    <scope>NUCLEOTIDE SEQUENCE</scope>
    <source>
        <strain>Henan</strain>
    </source>
</reference>
<name>G7YKZ4_CLOSI</name>
<feature type="non-terminal residue" evidence="1">
    <location>
        <position position="539"/>
    </location>
</feature>
<proteinExistence type="predicted"/>
<accession>G7YKZ4</accession>
<dbReference type="EMBL" id="DF143546">
    <property type="protein sequence ID" value="GAA53625.1"/>
    <property type="molecule type" value="Genomic_DNA"/>
</dbReference>
<organism evidence="1 2">
    <name type="scientific">Clonorchis sinensis</name>
    <name type="common">Chinese liver fluke</name>
    <dbReference type="NCBI Taxonomy" id="79923"/>
    <lineage>
        <taxon>Eukaryota</taxon>
        <taxon>Metazoa</taxon>
        <taxon>Spiralia</taxon>
        <taxon>Lophotrochozoa</taxon>
        <taxon>Platyhelminthes</taxon>
        <taxon>Trematoda</taxon>
        <taxon>Digenea</taxon>
        <taxon>Opisthorchiida</taxon>
        <taxon>Opisthorchiata</taxon>
        <taxon>Opisthorchiidae</taxon>
        <taxon>Clonorchis</taxon>
    </lineage>
</organism>
<gene>
    <name evidence="1" type="ORF">CLF_110645</name>
</gene>